<organism evidence="1 2">
    <name type="scientific">Persea americana</name>
    <name type="common">Avocado</name>
    <dbReference type="NCBI Taxonomy" id="3435"/>
    <lineage>
        <taxon>Eukaryota</taxon>
        <taxon>Viridiplantae</taxon>
        <taxon>Streptophyta</taxon>
        <taxon>Embryophyta</taxon>
        <taxon>Tracheophyta</taxon>
        <taxon>Spermatophyta</taxon>
        <taxon>Magnoliopsida</taxon>
        <taxon>Magnoliidae</taxon>
        <taxon>Laurales</taxon>
        <taxon>Lauraceae</taxon>
        <taxon>Persea</taxon>
    </lineage>
</organism>
<name>A0ACC2K946_PERAE</name>
<accession>A0ACC2K946</accession>
<comment type="caution">
    <text evidence="1">The sequence shown here is derived from an EMBL/GenBank/DDBJ whole genome shotgun (WGS) entry which is preliminary data.</text>
</comment>
<proteinExistence type="predicted"/>
<sequence>MARGMLENSYQLVSEQFDPNMEDNTFAAQMVEKMCSLQISQVILKETYEHHGKLLTEILWCLKNLQATQNSAEKNSQGGPFIETPGNRLSREAKADGGWLPRGKGALAICISDKVTLETPADEVVALMVIKEKVLPLLALETDGECISLIGHGFNQVYVKMSRASDDELQMMNRNFRILVQMAFSKVSRSLIVTVVKSSWSKWKEKRPREKRRNG</sequence>
<evidence type="ECO:0000313" key="2">
    <source>
        <dbReference type="Proteomes" id="UP001234297"/>
    </source>
</evidence>
<gene>
    <name evidence="1" type="ORF">MRB53_013849</name>
</gene>
<protein>
    <submittedName>
        <fullName evidence="1">Uncharacterized protein</fullName>
    </submittedName>
</protein>
<evidence type="ECO:0000313" key="1">
    <source>
        <dbReference type="EMBL" id="KAJ8617663.1"/>
    </source>
</evidence>
<reference evidence="1 2" key="1">
    <citation type="journal article" date="2022" name="Hortic Res">
        <title>A haplotype resolved chromosomal level avocado genome allows analysis of novel avocado genes.</title>
        <authorList>
            <person name="Nath O."/>
            <person name="Fletcher S.J."/>
            <person name="Hayward A."/>
            <person name="Shaw L.M."/>
            <person name="Masouleh A.K."/>
            <person name="Furtado A."/>
            <person name="Henry R.J."/>
            <person name="Mitter N."/>
        </authorList>
    </citation>
    <scope>NUCLEOTIDE SEQUENCE [LARGE SCALE GENOMIC DNA]</scope>
    <source>
        <strain evidence="2">cv. Hass</strain>
    </source>
</reference>
<keyword evidence="2" id="KW-1185">Reference proteome</keyword>
<dbReference type="EMBL" id="CM056812">
    <property type="protein sequence ID" value="KAJ8617663.1"/>
    <property type="molecule type" value="Genomic_DNA"/>
</dbReference>
<dbReference type="Proteomes" id="UP001234297">
    <property type="component" value="Chromosome 4"/>
</dbReference>